<dbReference type="InterPro" id="IPR000086">
    <property type="entry name" value="NUDIX_hydrolase_dom"/>
</dbReference>
<gene>
    <name evidence="5" type="ORF">LZ480_15910</name>
</gene>
<dbReference type="EMBL" id="JAKZFC010000007">
    <property type="protein sequence ID" value="MCH7323361.1"/>
    <property type="molecule type" value="Genomic_DNA"/>
</dbReference>
<dbReference type="PROSITE" id="PS00893">
    <property type="entry name" value="NUDIX_BOX"/>
    <property type="match status" value="1"/>
</dbReference>
<evidence type="ECO:0000313" key="6">
    <source>
        <dbReference type="Proteomes" id="UP001316087"/>
    </source>
</evidence>
<comment type="cofactor">
    <cofactor evidence="1">
        <name>Mg(2+)</name>
        <dbReference type="ChEBI" id="CHEBI:18420"/>
    </cofactor>
</comment>
<dbReference type="PROSITE" id="PS51462">
    <property type="entry name" value="NUDIX"/>
    <property type="match status" value="1"/>
</dbReference>
<keyword evidence="6" id="KW-1185">Reference proteome</keyword>
<name>A0ABS9UGA4_9BACL</name>
<dbReference type="InterPro" id="IPR020476">
    <property type="entry name" value="Nudix_hydrolase"/>
</dbReference>
<dbReference type="PANTHER" id="PTHR43046">
    <property type="entry name" value="GDP-MANNOSE MANNOSYL HYDROLASE"/>
    <property type="match status" value="1"/>
</dbReference>
<dbReference type="InterPro" id="IPR020084">
    <property type="entry name" value="NUDIX_hydrolase_CS"/>
</dbReference>
<evidence type="ECO:0000256" key="3">
    <source>
        <dbReference type="RuleBase" id="RU003476"/>
    </source>
</evidence>
<evidence type="ECO:0000313" key="5">
    <source>
        <dbReference type="EMBL" id="MCH7323361.1"/>
    </source>
</evidence>
<dbReference type="Proteomes" id="UP001316087">
    <property type="component" value="Unassembled WGS sequence"/>
</dbReference>
<dbReference type="Pfam" id="PF00293">
    <property type="entry name" value="NUDIX"/>
    <property type="match status" value="1"/>
</dbReference>
<dbReference type="GO" id="GO:0016787">
    <property type="term" value="F:hydrolase activity"/>
    <property type="evidence" value="ECO:0007669"/>
    <property type="project" value="UniProtKB-KW"/>
</dbReference>
<proteinExistence type="inferred from homology"/>
<reference evidence="5 6" key="1">
    <citation type="submission" date="2022-03" db="EMBL/GenBank/DDBJ databases">
        <authorList>
            <person name="Jo J.-H."/>
            <person name="Im W.-T."/>
        </authorList>
    </citation>
    <scope>NUCLEOTIDE SEQUENCE [LARGE SCALE GENOMIC DNA]</scope>
    <source>
        <strain evidence="5 6">MA9</strain>
    </source>
</reference>
<keyword evidence="2 3" id="KW-0378">Hydrolase</keyword>
<dbReference type="Gene3D" id="3.90.79.10">
    <property type="entry name" value="Nucleoside Triphosphate Pyrophosphohydrolase"/>
    <property type="match status" value="1"/>
</dbReference>
<comment type="caution">
    <text evidence="5">The sequence shown here is derived from an EMBL/GenBank/DDBJ whole genome shotgun (WGS) entry which is preliminary data.</text>
</comment>
<dbReference type="CDD" id="cd04677">
    <property type="entry name" value="NUDIX_Hydrolase"/>
    <property type="match status" value="1"/>
</dbReference>
<dbReference type="PRINTS" id="PR00502">
    <property type="entry name" value="NUDIXFAMILY"/>
</dbReference>
<dbReference type="SUPFAM" id="SSF55811">
    <property type="entry name" value="Nudix"/>
    <property type="match status" value="1"/>
</dbReference>
<protein>
    <submittedName>
        <fullName evidence="5">NUDIX hydrolase</fullName>
    </submittedName>
</protein>
<comment type="similarity">
    <text evidence="3">Belongs to the Nudix hydrolase family.</text>
</comment>
<evidence type="ECO:0000259" key="4">
    <source>
        <dbReference type="PROSITE" id="PS51462"/>
    </source>
</evidence>
<evidence type="ECO:0000256" key="1">
    <source>
        <dbReference type="ARBA" id="ARBA00001946"/>
    </source>
</evidence>
<feature type="domain" description="Nudix hydrolase" evidence="4">
    <location>
        <begin position="16"/>
        <end position="150"/>
    </location>
</feature>
<sequence>MGYIMNLRKKIGTDPILMVGACVLIFNERDELLMQHRIDNDCWGLAGGSMELGETLEEVALREMYEETGLTAHDLALFDIFSGKDFYYQYPHGDVVYNVTTAYICTDYSGDLRCDLEEAKDLQFFRLDALPENISPPDKIVIRKYLERATK</sequence>
<dbReference type="RefSeq" id="WP_241370533.1">
    <property type="nucleotide sequence ID" value="NZ_JAKZFC010000007.1"/>
</dbReference>
<accession>A0ABS9UGA4</accession>
<evidence type="ECO:0000256" key="2">
    <source>
        <dbReference type="ARBA" id="ARBA00022801"/>
    </source>
</evidence>
<dbReference type="InterPro" id="IPR015797">
    <property type="entry name" value="NUDIX_hydrolase-like_dom_sf"/>
</dbReference>
<dbReference type="PANTHER" id="PTHR43046:SF2">
    <property type="entry name" value="8-OXO-DGTP DIPHOSPHATASE-RELATED"/>
    <property type="match status" value="1"/>
</dbReference>
<organism evidence="5 6">
    <name type="scientific">Solibacillus palustris</name>
    <dbReference type="NCBI Taxonomy" id="2908203"/>
    <lineage>
        <taxon>Bacteria</taxon>
        <taxon>Bacillati</taxon>
        <taxon>Bacillota</taxon>
        <taxon>Bacilli</taxon>
        <taxon>Bacillales</taxon>
        <taxon>Caryophanaceae</taxon>
        <taxon>Solibacillus</taxon>
    </lineage>
</organism>